<sequence>MDHTQTSTDEDFSPGCSLFQQKTSEAESSCVSMRSDESIGHPVNFKSGDATTDLSSVHQKRSEAESSCVSMRSDASMSQIIDYKSEDTKTDLRHEVLNAFRSNLMKKFERLEREREGWQNPWQSLREQQRIQQTSTKETPHHSITTQHLPHIQLSPGDSVDGVLCPNTFSLPCCTHILNSNTHAFGLHTRLYVNSLHPIAVSSARTIPAVEKPARTQRSPADGQQHLNRAEAWSTARATGATELRCSPKRPK</sequence>
<proteinExistence type="predicted"/>
<dbReference type="EMBL" id="JAAMOB010000027">
    <property type="protein sequence ID" value="KAF4094676.1"/>
    <property type="molecule type" value="Genomic_DNA"/>
</dbReference>
<evidence type="ECO:0000313" key="2">
    <source>
        <dbReference type="EMBL" id="KAF4094676.1"/>
    </source>
</evidence>
<comment type="caution">
    <text evidence="2">The sequence shown here is derived from an EMBL/GenBank/DDBJ whole genome shotgun (WGS) entry which is preliminary data.</text>
</comment>
<name>A0A7J6BID0_9TELE</name>
<reference evidence="2 3" key="1">
    <citation type="submission" date="2020-04" db="EMBL/GenBank/DDBJ databases">
        <title>Chromosome-level genome assembly of a cyprinid fish Onychostoma macrolepis by integration of Nanopore Sequencing, Bionano and Hi-C technology.</title>
        <authorList>
            <person name="Wang D."/>
        </authorList>
    </citation>
    <scope>NUCLEOTIDE SEQUENCE [LARGE SCALE GENOMIC DNA]</scope>
    <source>
        <strain evidence="2">SWU-2019</strain>
        <tissue evidence="2">Muscle</tissue>
    </source>
</reference>
<protein>
    <submittedName>
        <fullName evidence="2">Uncharacterized protein</fullName>
    </submittedName>
</protein>
<organism evidence="2 3">
    <name type="scientific">Onychostoma macrolepis</name>
    <dbReference type="NCBI Taxonomy" id="369639"/>
    <lineage>
        <taxon>Eukaryota</taxon>
        <taxon>Metazoa</taxon>
        <taxon>Chordata</taxon>
        <taxon>Craniata</taxon>
        <taxon>Vertebrata</taxon>
        <taxon>Euteleostomi</taxon>
        <taxon>Actinopterygii</taxon>
        <taxon>Neopterygii</taxon>
        <taxon>Teleostei</taxon>
        <taxon>Ostariophysi</taxon>
        <taxon>Cypriniformes</taxon>
        <taxon>Cyprinidae</taxon>
        <taxon>Acrossocheilinae</taxon>
        <taxon>Onychostoma</taxon>
    </lineage>
</organism>
<dbReference type="AlphaFoldDB" id="A0A7J6BID0"/>
<keyword evidence="3" id="KW-1185">Reference proteome</keyword>
<dbReference type="Proteomes" id="UP000579812">
    <property type="component" value="Unassembled WGS sequence"/>
</dbReference>
<feature type="region of interest" description="Disordered" evidence="1">
    <location>
        <begin position="210"/>
        <end position="252"/>
    </location>
</feature>
<accession>A0A7J6BID0</accession>
<evidence type="ECO:0000313" key="3">
    <source>
        <dbReference type="Proteomes" id="UP000579812"/>
    </source>
</evidence>
<feature type="region of interest" description="Disordered" evidence="1">
    <location>
        <begin position="27"/>
        <end position="71"/>
    </location>
</feature>
<gene>
    <name evidence="2" type="ORF">G5714_024618</name>
</gene>
<evidence type="ECO:0000256" key="1">
    <source>
        <dbReference type="SAM" id="MobiDB-lite"/>
    </source>
</evidence>